<evidence type="ECO:0000256" key="1">
    <source>
        <dbReference type="PROSITE-ProRule" id="PRU00047"/>
    </source>
</evidence>
<keyword evidence="1" id="KW-0862">Zinc</keyword>
<dbReference type="EMBL" id="BSXT01000157">
    <property type="protein sequence ID" value="GMF19392.1"/>
    <property type="molecule type" value="Genomic_DNA"/>
</dbReference>
<dbReference type="SUPFAM" id="SSF57756">
    <property type="entry name" value="Retrovirus zinc finger-like domains"/>
    <property type="match status" value="1"/>
</dbReference>
<sequence>MWWRKFPMCLQQSAPPRGVHSLEVILERMEAKHKTSQVPFPDHRKSGWRPPPNDEFRPEPRSPRFEDRNRTKFCERCNDFGHSTESCWSDLKCGRCGRKGHPARLCRVPPCSFCKKFHEDQCEGWKKFQAVKTLARQVKLTSPLDGDPERVGLKTTPELCFLGYVSPEVRNISQDNHQCMTVISENEEYLSDLSRPDQPRLEEDYPDNNDWDDPPEFRLDLGQRYRWWEEHNSDENRKVAMVRGAVNM</sequence>
<keyword evidence="5" id="KW-1185">Reference proteome</keyword>
<reference evidence="4" key="1">
    <citation type="submission" date="2023-04" db="EMBL/GenBank/DDBJ databases">
        <title>Phytophthora fragariaefolia NBRC 109709.</title>
        <authorList>
            <person name="Ichikawa N."/>
            <person name="Sato H."/>
            <person name="Tonouchi N."/>
        </authorList>
    </citation>
    <scope>NUCLEOTIDE SEQUENCE</scope>
    <source>
        <strain evidence="4">NBRC 109709</strain>
    </source>
</reference>
<protein>
    <submittedName>
        <fullName evidence="4">Unnamed protein product</fullName>
    </submittedName>
</protein>
<dbReference type="OrthoDB" id="144646at2759"/>
<evidence type="ECO:0000313" key="5">
    <source>
        <dbReference type="Proteomes" id="UP001165121"/>
    </source>
</evidence>
<dbReference type="AlphaFoldDB" id="A0A9W6TTA4"/>
<name>A0A9W6TTA4_9STRA</name>
<dbReference type="PROSITE" id="PS50158">
    <property type="entry name" value="ZF_CCHC"/>
    <property type="match status" value="1"/>
</dbReference>
<gene>
    <name evidence="4" type="ORF">Pfra01_000200800</name>
</gene>
<accession>A0A9W6TTA4</accession>
<evidence type="ECO:0000313" key="4">
    <source>
        <dbReference type="EMBL" id="GMF19392.1"/>
    </source>
</evidence>
<dbReference type="InterPro" id="IPR036875">
    <property type="entry name" value="Znf_CCHC_sf"/>
</dbReference>
<dbReference type="InterPro" id="IPR001878">
    <property type="entry name" value="Znf_CCHC"/>
</dbReference>
<feature type="region of interest" description="Disordered" evidence="2">
    <location>
        <begin position="33"/>
        <end position="65"/>
    </location>
</feature>
<feature type="domain" description="CCHC-type" evidence="3">
    <location>
        <begin position="92"/>
        <end position="107"/>
    </location>
</feature>
<dbReference type="GO" id="GO:0008270">
    <property type="term" value="F:zinc ion binding"/>
    <property type="evidence" value="ECO:0007669"/>
    <property type="project" value="UniProtKB-KW"/>
</dbReference>
<comment type="caution">
    <text evidence="4">The sequence shown here is derived from an EMBL/GenBank/DDBJ whole genome shotgun (WGS) entry which is preliminary data.</text>
</comment>
<dbReference type="Proteomes" id="UP001165121">
    <property type="component" value="Unassembled WGS sequence"/>
</dbReference>
<evidence type="ECO:0000259" key="3">
    <source>
        <dbReference type="PROSITE" id="PS50158"/>
    </source>
</evidence>
<evidence type="ECO:0000256" key="2">
    <source>
        <dbReference type="SAM" id="MobiDB-lite"/>
    </source>
</evidence>
<keyword evidence="1" id="KW-0863">Zinc-finger</keyword>
<organism evidence="4 5">
    <name type="scientific">Phytophthora fragariaefolia</name>
    <dbReference type="NCBI Taxonomy" id="1490495"/>
    <lineage>
        <taxon>Eukaryota</taxon>
        <taxon>Sar</taxon>
        <taxon>Stramenopiles</taxon>
        <taxon>Oomycota</taxon>
        <taxon>Peronosporomycetes</taxon>
        <taxon>Peronosporales</taxon>
        <taxon>Peronosporaceae</taxon>
        <taxon>Phytophthora</taxon>
    </lineage>
</organism>
<feature type="compositionally biased region" description="Acidic residues" evidence="2">
    <location>
        <begin position="204"/>
        <end position="213"/>
    </location>
</feature>
<dbReference type="GO" id="GO:0003676">
    <property type="term" value="F:nucleic acid binding"/>
    <property type="evidence" value="ECO:0007669"/>
    <property type="project" value="InterPro"/>
</dbReference>
<feature type="compositionally biased region" description="Basic and acidic residues" evidence="2">
    <location>
        <begin position="52"/>
        <end position="65"/>
    </location>
</feature>
<feature type="compositionally biased region" description="Basic and acidic residues" evidence="2">
    <location>
        <begin position="194"/>
        <end position="203"/>
    </location>
</feature>
<proteinExistence type="predicted"/>
<feature type="region of interest" description="Disordered" evidence="2">
    <location>
        <begin position="190"/>
        <end position="213"/>
    </location>
</feature>
<keyword evidence="1" id="KW-0479">Metal-binding</keyword>